<dbReference type="Proteomes" id="UP000472573">
    <property type="component" value="Unassembled WGS sequence"/>
</dbReference>
<reference evidence="2" key="2">
    <citation type="submission" date="2019-12" db="EMBL/GenBank/DDBJ databases">
        <title>SpeciesPrimer: A bioinformatics pipeline dedicated to the design of qPCR primers for the quantification of bacterial species.</title>
        <authorList>
            <person name="Dreier M."/>
            <person name="Berthoud H."/>
            <person name="Shani N."/>
            <person name="Wechsler D."/>
            <person name="Junier P."/>
        </authorList>
    </citation>
    <scope>NUCLEOTIDE SEQUENCE</scope>
    <source>
        <strain evidence="2">FAM13073</strain>
    </source>
</reference>
<evidence type="ECO:0000313" key="3">
    <source>
        <dbReference type="EMBL" id="MBF7126974.1"/>
    </source>
</evidence>
<reference evidence="2 5" key="1">
    <citation type="submission" date="2019-10" db="EMBL/GenBank/DDBJ databases">
        <authorList>
            <person name="Irmler S."/>
            <person name="Berthoud H."/>
            <person name="Roetschi A."/>
            <person name="Arias E."/>
            <person name="Shani N."/>
            <person name="Wuethrich D."/>
            <person name="Bruggmann R."/>
        </authorList>
    </citation>
    <scope>NUCLEOTIDE SEQUENCE [LARGE SCALE GENOMIC DNA]</scope>
    <source>
        <strain evidence="2 5">FAM13073</strain>
    </source>
</reference>
<evidence type="ECO:0000313" key="7">
    <source>
        <dbReference type="Proteomes" id="UP001214131"/>
    </source>
</evidence>
<dbReference type="Proteomes" id="UP001214131">
    <property type="component" value="Chromosome"/>
</dbReference>
<evidence type="ECO:0008006" key="8">
    <source>
        <dbReference type="Google" id="ProtNLM"/>
    </source>
</evidence>
<dbReference type="RefSeq" id="WP_002834141.1">
    <property type="nucleotide sequence ID" value="NZ_BEWQ01000001.1"/>
</dbReference>
<keyword evidence="1" id="KW-0812">Transmembrane</keyword>
<dbReference type="EMBL" id="WENB01000002">
    <property type="protein sequence ID" value="KAF0414061.1"/>
    <property type="molecule type" value="Genomic_DNA"/>
</dbReference>
<evidence type="ECO:0000256" key="1">
    <source>
        <dbReference type="SAM" id="Phobius"/>
    </source>
</evidence>
<dbReference type="Proteomes" id="UP000743107">
    <property type="component" value="Unassembled WGS sequence"/>
</dbReference>
<reference evidence="3" key="4">
    <citation type="submission" date="2020-11" db="EMBL/GenBank/DDBJ databases">
        <title>Antibiotic susceptibility profiles of Pediococcus pentosaceus from various origins and their implications for the safety assessment of strains with food-technology applications.</title>
        <authorList>
            <person name="Shani N."/>
            <person name="Oberhaensli S."/>
            <person name="Arias E."/>
        </authorList>
    </citation>
    <scope>NUCLEOTIDE SEQUENCE</scope>
    <source>
        <strain evidence="3">FAM 19164</strain>
    </source>
</reference>
<name>A0A0R2HIX5_PEDPE</name>
<keyword evidence="1" id="KW-0472">Membrane</keyword>
<proteinExistence type="predicted"/>
<evidence type="ECO:0000313" key="4">
    <source>
        <dbReference type="EMBL" id="WEA56588.1"/>
    </source>
</evidence>
<dbReference type="EMBL" id="JADOFV010000002">
    <property type="protein sequence ID" value="MBF7126974.1"/>
    <property type="molecule type" value="Genomic_DNA"/>
</dbReference>
<feature type="transmembrane region" description="Helical" evidence="1">
    <location>
        <begin position="14"/>
        <end position="33"/>
    </location>
</feature>
<dbReference type="GeneID" id="33062664"/>
<reference evidence="4 7" key="5">
    <citation type="submission" date="2023-02" db="EMBL/GenBank/DDBJ databases">
        <title>Comparative genomics and fermentation flavor characterization of five lactic acid bacteria reveal flavor biosynthesis metabolic pathways in fermented muskmelon puree.</title>
        <authorList>
            <person name="Yuan L."/>
            <person name="Li M."/>
            <person name="Xu X."/>
            <person name="Lao F."/>
            <person name="Wu J."/>
        </authorList>
    </citation>
    <scope>NUCLEOTIDE SEQUENCE [LARGE SCALE GENOMIC DNA]</scope>
    <source>
        <strain evidence="4 7">Ca-4</strain>
    </source>
</reference>
<reference evidence="5" key="3">
    <citation type="submission" date="2020-03" db="EMBL/GenBank/DDBJ databases">
        <title>SpeciesPrimer: A bioinformatics pipeline dedicated to the design of qPCR primers for the quantification of bacterial species.</title>
        <authorList>
            <person name="Dreier M."/>
            <person name="Berthoud H."/>
            <person name="Shani N."/>
            <person name="Wechsler D."/>
            <person name="Junier P."/>
        </authorList>
    </citation>
    <scope>NUCLEOTIDE SEQUENCE [LARGE SCALE GENOMIC DNA]</scope>
    <source>
        <strain evidence="5">FAM13073</strain>
    </source>
</reference>
<accession>A0A0R2HIX5</accession>
<keyword evidence="5" id="KW-1185">Reference proteome</keyword>
<sequence>MHKHLPTKRQKQRLAPVVAFEITGLFIALKDIITAKKFRHGSRGLWLALVFIQPIGPWLYFWLGQAKTD</sequence>
<dbReference type="AlphaFoldDB" id="A0A0R2HIX5"/>
<feature type="transmembrane region" description="Helical" evidence="1">
    <location>
        <begin position="45"/>
        <end position="63"/>
    </location>
</feature>
<keyword evidence="1" id="KW-1133">Transmembrane helix</keyword>
<gene>
    <name evidence="2" type="ORF">GBO79_04095</name>
    <name evidence="3" type="ORF">ITQ97_03980</name>
    <name evidence="4" type="ORF">PWB86_05130</name>
</gene>
<protein>
    <recommendedName>
        <fullName evidence="8">Cardiolipin synthase N-terminal domain-containing protein</fullName>
    </recommendedName>
</protein>
<organism evidence="3 6">
    <name type="scientific">Pediococcus pentosaceus</name>
    <dbReference type="NCBI Taxonomy" id="1255"/>
    <lineage>
        <taxon>Bacteria</taxon>
        <taxon>Bacillati</taxon>
        <taxon>Bacillota</taxon>
        <taxon>Bacilli</taxon>
        <taxon>Lactobacillales</taxon>
        <taxon>Lactobacillaceae</taxon>
        <taxon>Pediococcus</taxon>
    </lineage>
</organism>
<evidence type="ECO:0000313" key="5">
    <source>
        <dbReference type="Proteomes" id="UP000472573"/>
    </source>
</evidence>
<dbReference type="EMBL" id="CP118739">
    <property type="protein sequence ID" value="WEA56588.1"/>
    <property type="molecule type" value="Genomic_DNA"/>
</dbReference>
<evidence type="ECO:0000313" key="2">
    <source>
        <dbReference type="EMBL" id="KAF0414061.1"/>
    </source>
</evidence>
<dbReference type="OMA" id="FIQPIGP"/>
<evidence type="ECO:0000313" key="6">
    <source>
        <dbReference type="Proteomes" id="UP000743107"/>
    </source>
</evidence>
<accession>A0A8G0ZIE4</accession>